<proteinExistence type="predicted"/>
<keyword evidence="2" id="KW-1185">Reference proteome</keyword>
<dbReference type="InterPro" id="IPR011990">
    <property type="entry name" value="TPR-like_helical_dom_sf"/>
</dbReference>
<reference evidence="2" key="1">
    <citation type="journal article" date="2019" name="Int. J. Syst. Evol. Microbiol.">
        <title>The Global Catalogue of Microorganisms (GCM) 10K type strain sequencing project: providing services to taxonomists for standard genome sequencing and annotation.</title>
        <authorList>
            <consortium name="The Broad Institute Genomics Platform"/>
            <consortium name="The Broad Institute Genome Sequencing Center for Infectious Disease"/>
            <person name="Wu L."/>
            <person name="Ma J."/>
        </authorList>
    </citation>
    <scope>NUCLEOTIDE SEQUENCE [LARGE SCALE GENOMIC DNA]</scope>
    <source>
        <strain evidence="2">CGMCC 4.7275</strain>
    </source>
</reference>
<evidence type="ECO:0008006" key="3">
    <source>
        <dbReference type="Google" id="ProtNLM"/>
    </source>
</evidence>
<dbReference type="EMBL" id="BMMV01000017">
    <property type="protein sequence ID" value="GGK11296.1"/>
    <property type="molecule type" value="Genomic_DNA"/>
</dbReference>
<sequence>MRLKAAHFLWEGVQETEDDGRERSRRLAETAAALSGRDNTERVLLMLRAFDATARGENAEEIIQIAERALLDGGLAPGTGWTGMAWGFEPPALLGLSLAFADQLDRAETLFDEGMRAFEISGWSGGHLAFAHTLVGYAHRRRGHLADAEMYLRESLRLADRVGDRLPMHWNGICMLVDTLLARGRVEEARAAAERYGFGPPYASSIAIPDARSVRGRLLLALGRTEEGITELEGAGRALTARGRHNGVMGAWAIDLARALADVNPGRAAELAAYSRDRAERFGTHTAIGVALCCSASLTEGPAAVKLLGEAVTHLEASPCRYELAVARVEYGIAARSAPDLGRGRVLAEWCGADGLAERARLALEDLRTVGDGAGHRQE</sequence>
<comment type="caution">
    <text evidence="1">The sequence shown here is derived from an EMBL/GenBank/DDBJ whole genome shotgun (WGS) entry which is preliminary data.</text>
</comment>
<organism evidence="1 2">
    <name type="scientific">Streptomyces camponoticapitis</name>
    <dbReference type="NCBI Taxonomy" id="1616125"/>
    <lineage>
        <taxon>Bacteria</taxon>
        <taxon>Bacillati</taxon>
        <taxon>Actinomycetota</taxon>
        <taxon>Actinomycetes</taxon>
        <taxon>Kitasatosporales</taxon>
        <taxon>Streptomycetaceae</taxon>
        <taxon>Streptomyces</taxon>
    </lineage>
</organism>
<evidence type="ECO:0000313" key="1">
    <source>
        <dbReference type="EMBL" id="GGK11296.1"/>
    </source>
</evidence>
<gene>
    <name evidence="1" type="ORF">GCM10011583_49200</name>
</gene>
<name>A0ABQ2EJV9_9ACTN</name>
<protein>
    <recommendedName>
        <fullName evidence="3">Tetratricopeptide repeat protein</fullName>
    </recommendedName>
</protein>
<dbReference type="Proteomes" id="UP000660265">
    <property type="component" value="Unassembled WGS sequence"/>
</dbReference>
<accession>A0ABQ2EJV9</accession>
<evidence type="ECO:0000313" key="2">
    <source>
        <dbReference type="Proteomes" id="UP000660265"/>
    </source>
</evidence>
<dbReference type="SUPFAM" id="SSF48452">
    <property type="entry name" value="TPR-like"/>
    <property type="match status" value="1"/>
</dbReference>
<dbReference type="Gene3D" id="1.25.40.10">
    <property type="entry name" value="Tetratricopeptide repeat domain"/>
    <property type="match status" value="1"/>
</dbReference>